<dbReference type="InterPro" id="IPR012336">
    <property type="entry name" value="Thioredoxin-like_fold"/>
</dbReference>
<keyword evidence="15" id="KW-1185">Reference proteome</keyword>
<evidence type="ECO:0000256" key="4">
    <source>
        <dbReference type="ARBA" id="ARBA00022449"/>
    </source>
</evidence>
<keyword evidence="7 12" id="KW-1133">Transmembrane helix</keyword>
<dbReference type="Gene3D" id="1.20.1530.10">
    <property type="entry name" value="Na+/H+ antiporter like domain"/>
    <property type="match status" value="1"/>
</dbReference>
<feature type="transmembrane region" description="Helical" evidence="12">
    <location>
        <begin position="92"/>
        <end position="116"/>
    </location>
</feature>
<evidence type="ECO:0000256" key="5">
    <source>
        <dbReference type="ARBA" id="ARBA00022475"/>
    </source>
</evidence>
<evidence type="ECO:0000256" key="3">
    <source>
        <dbReference type="ARBA" id="ARBA00022448"/>
    </source>
</evidence>
<feature type="domain" description="Thioredoxin" evidence="13">
    <location>
        <begin position="157"/>
        <end position="338"/>
    </location>
</feature>
<dbReference type="InterPro" id="IPR023171">
    <property type="entry name" value="Na/H_antiporter_dom_sf"/>
</dbReference>
<dbReference type="KEGG" id="sbae:DSM104329_03602"/>
<evidence type="ECO:0000313" key="14">
    <source>
        <dbReference type="EMBL" id="UGS37187.1"/>
    </source>
</evidence>
<dbReference type="InterPro" id="IPR036249">
    <property type="entry name" value="Thioredoxin-like_sf"/>
</dbReference>
<dbReference type="AlphaFoldDB" id="A0A9E6XZ14"/>
<gene>
    <name evidence="14" type="primary">nhaA_2</name>
    <name evidence="14" type="ORF">DSM104329_03602</name>
</gene>
<dbReference type="PROSITE" id="PS51352">
    <property type="entry name" value="THIOREDOXIN_2"/>
    <property type="match status" value="1"/>
</dbReference>
<dbReference type="Pfam" id="PF13462">
    <property type="entry name" value="Thioredoxin_4"/>
    <property type="match status" value="1"/>
</dbReference>
<name>A0A9E6XZ14_9ACTN</name>
<evidence type="ECO:0000256" key="12">
    <source>
        <dbReference type="SAM" id="Phobius"/>
    </source>
</evidence>
<dbReference type="Proteomes" id="UP001162834">
    <property type="component" value="Chromosome"/>
</dbReference>
<evidence type="ECO:0000259" key="13">
    <source>
        <dbReference type="PROSITE" id="PS51352"/>
    </source>
</evidence>
<evidence type="ECO:0000256" key="8">
    <source>
        <dbReference type="ARBA" id="ARBA00023053"/>
    </source>
</evidence>
<dbReference type="SUPFAM" id="SSF52833">
    <property type="entry name" value="Thioredoxin-like"/>
    <property type="match status" value="1"/>
</dbReference>
<feature type="transmembrane region" description="Helical" evidence="12">
    <location>
        <begin position="128"/>
        <end position="149"/>
    </location>
</feature>
<dbReference type="InterPro" id="IPR004670">
    <property type="entry name" value="NhaA"/>
</dbReference>
<keyword evidence="6 12" id="KW-0812">Transmembrane</keyword>
<dbReference type="GO" id="GO:0006885">
    <property type="term" value="P:regulation of pH"/>
    <property type="evidence" value="ECO:0007669"/>
    <property type="project" value="InterPro"/>
</dbReference>
<dbReference type="PANTHER" id="PTHR30341:SF0">
    <property type="entry name" value="NA(+)_H(+) ANTIPORTER NHAA"/>
    <property type="match status" value="1"/>
</dbReference>
<dbReference type="Pfam" id="PF06965">
    <property type="entry name" value="Na_H_antiport_1"/>
    <property type="match status" value="1"/>
</dbReference>
<keyword evidence="3" id="KW-0813">Transport</keyword>
<evidence type="ECO:0000256" key="1">
    <source>
        <dbReference type="ARBA" id="ARBA00004429"/>
    </source>
</evidence>
<evidence type="ECO:0000256" key="6">
    <source>
        <dbReference type="ARBA" id="ARBA00022692"/>
    </source>
</evidence>
<evidence type="ECO:0000256" key="9">
    <source>
        <dbReference type="ARBA" id="ARBA00023065"/>
    </source>
</evidence>
<keyword evidence="9" id="KW-0406">Ion transport</keyword>
<feature type="transmembrane region" description="Helical" evidence="12">
    <location>
        <begin position="20"/>
        <end position="39"/>
    </location>
</feature>
<dbReference type="InterPro" id="IPR013766">
    <property type="entry name" value="Thioredoxin_domain"/>
</dbReference>
<accession>A0A9E6XZ14</accession>
<dbReference type="EMBL" id="CP087164">
    <property type="protein sequence ID" value="UGS37187.1"/>
    <property type="molecule type" value="Genomic_DNA"/>
</dbReference>
<dbReference type="GO" id="GO:0015385">
    <property type="term" value="F:sodium:proton antiporter activity"/>
    <property type="evidence" value="ECO:0007669"/>
    <property type="project" value="TreeGrafter"/>
</dbReference>
<keyword evidence="4" id="KW-0050">Antiport</keyword>
<organism evidence="14 15">
    <name type="scientific">Capillimicrobium parvum</name>
    <dbReference type="NCBI Taxonomy" id="2884022"/>
    <lineage>
        <taxon>Bacteria</taxon>
        <taxon>Bacillati</taxon>
        <taxon>Actinomycetota</taxon>
        <taxon>Thermoleophilia</taxon>
        <taxon>Solirubrobacterales</taxon>
        <taxon>Capillimicrobiaceae</taxon>
        <taxon>Capillimicrobium</taxon>
    </lineage>
</organism>
<proteinExistence type="inferred from homology"/>
<feature type="transmembrane region" description="Helical" evidence="12">
    <location>
        <begin position="59"/>
        <end position="80"/>
    </location>
</feature>
<dbReference type="PANTHER" id="PTHR30341">
    <property type="entry name" value="SODIUM ION/PROTON ANTIPORTER NHAA-RELATED"/>
    <property type="match status" value="1"/>
</dbReference>
<evidence type="ECO:0000256" key="11">
    <source>
        <dbReference type="ARBA" id="ARBA00023201"/>
    </source>
</evidence>
<dbReference type="Gene3D" id="3.40.30.10">
    <property type="entry name" value="Glutaredoxin"/>
    <property type="match status" value="1"/>
</dbReference>
<reference evidence="14" key="1">
    <citation type="journal article" date="2022" name="Int. J. Syst. Evol. Microbiol.">
        <title>Pseudomonas aegrilactucae sp. nov. and Pseudomonas morbosilactucae sp. nov., pathogens causing bacterial rot of lettuce in Japan.</title>
        <authorList>
            <person name="Sawada H."/>
            <person name="Fujikawa T."/>
            <person name="Satou M."/>
        </authorList>
    </citation>
    <scope>NUCLEOTIDE SEQUENCE</scope>
    <source>
        <strain evidence="14">0166_1</strain>
    </source>
</reference>
<keyword evidence="5" id="KW-1003">Cell membrane</keyword>
<evidence type="ECO:0000256" key="7">
    <source>
        <dbReference type="ARBA" id="ARBA00022989"/>
    </source>
</evidence>
<evidence type="ECO:0000313" key="15">
    <source>
        <dbReference type="Proteomes" id="UP001162834"/>
    </source>
</evidence>
<keyword evidence="10 12" id="KW-0472">Membrane</keyword>
<protein>
    <submittedName>
        <fullName evidence="14">Na(+)/H(+) antiporter NhaA</fullName>
    </submittedName>
</protein>
<evidence type="ECO:0000256" key="10">
    <source>
        <dbReference type="ARBA" id="ARBA00023136"/>
    </source>
</evidence>
<evidence type="ECO:0000256" key="2">
    <source>
        <dbReference type="ARBA" id="ARBA00007006"/>
    </source>
</evidence>
<dbReference type="GO" id="GO:0005886">
    <property type="term" value="C:plasma membrane"/>
    <property type="evidence" value="ECO:0007669"/>
    <property type="project" value="UniProtKB-SubCell"/>
</dbReference>
<comment type="subcellular location">
    <subcellularLocation>
        <location evidence="1">Cell inner membrane</location>
        <topology evidence="1">Multi-pass membrane protein</topology>
    </subcellularLocation>
</comment>
<keyword evidence="8" id="KW-0915">Sodium</keyword>
<sequence length="345" mass="37009">MARESIRSAISPNERLQLLYHPWTSYVIVPLFALANAGIEIDGDFLERAAHSPITLGVLVGYVAGKPFGIVGTALLVTWLSRGRLRPTAGWGAVAGAGASAGVGFTLSLLVATLAFHGAQLDEAKAGILAAPVGAAAVTWLVFRTIGLLSQRRRIAALLGGAEPLLDLEFPVDPESDHIRGPLDAPVTVVEYGDFECPYCGRAEPEVRELLRDFADVRYVWRHLPLTDVHPHAELAALASEAAADQGAFWEMHDQLLEHQNKLQMADLVSYAARLGLDVARFTENLQGRVGANRIAEDVEGADLGHVSGTPTFFINGRRHHGAYDLDHLSRAVRAAGARAKLAAS</sequence>
<keyword evidence="11" id="KW-0739">Sodium transport</keyword>
<comment type="similarity">
    <text evidence="2">In the N-terminal section; belongs to the NhaA Na(+)/H(+) (TC 2.A.33) antiporter family.</text>
</comment>